<keyword evidence="3" id="KW-1185">Reference proteome</keyword>
<evidence type="ECO:0000313" key="3">
    <source>
        <dbReference type="Proteomes" id="UP000597617"/>
    </source>
</evidence>
<dbReference type="RefSeq" id="WP_196282434.1">
    <property type="nucleotide sequence ID" value="NZ_JADQDQ010000004.1"/>
</dbReference>
<reference evidence="2 3" key="1">
    <citation type="submission" date="2020-11" db="EMBL/GenBank/DDBJ databases">
        <authorList>
            <person name="Kim M.K."/>
        </authorList>
    </citation>
    <scope>NUCLEOTIDE SEQUENCE [LARGE SCALE GENOMIC DNA]</scope>
    <source>
        <strain evidence="2 3">BT683</strain>
    </source>
</reference>
<keyword evidence="1" id="KW-0812">Transmembrane</keyword>
<proteinExistence type="predicted"/>
<keyword evidence="1" id="KW-1133">Transmembrane helix</keyword>
<name>A0ABS0IJ75_9BACT</name>
<organism evidence="2 3">
    <name type="scientific">Hymenobacter jeongseonensis</name>
    <dbReference type="NCBI Taxonomy" id="2791027"/>
    <lineage>
        <taxon>Bacteria</taxon>
        <taxon>Pseudomonadati</taxon>
        <taxon>Bacteroidota</taxon>
        <taxon>Cytophagia</taxon>
        <taxon>Cytophagales</taxon>
        <taxon>Hymenobacteraceae</taxon>
        <taxon>Hymenobacter</taxon>
    </lineage>
</organism>
<sequence>MSRILAAVLPFFCAVLLLGSGLLTLFGSVFTLGSQEDLVRQHQVAGFFPSLALRLLVVGLFGLVLALATAAISLLFRRWHRPGSWAGPKPLLWRAVAVNLLCALVGCAWFTWSNMP</sequence>
<evidence type="ECO:0000313" key="2">
    <source>
        <dbReference type="EMBL" id="MBF9238069.1"/>
    </source>
</evidence>
<feature type="transmembrane region" description="Helical" evidence="1">
    <location>
        <begin position="51"/>
        <end position="79"/>
    </location>
</feature>
<keyword evidence="1" id="KW-0472">Membrane</keyword>
<evidence type="ECO:0000256" key="1">
    <source>
        <dbReference type="SAM" id="Phobius"/>
    </source>
</evidence>
<dbReference type="Proteomes" id="UP000597617">
    <property type="component" value="Unassembled WGS sequence"/>
</dbReference>
<dbReference type="EMBL" id="JADQDQ010000004">
    <property type="protein sequence ID" value="MBF9238069.1"/>
    <property type="molecule type" value="Genomic_DNA"/>
</dbReference>
<accession>A0ABS0IJ75</accession>
<comment type="caution">
    <text evidence="2">The sequence shown here is derived from an EMBL/GenBank/DDBJ whole genome shotgun (WGS) entry which is preliminary data.</text>
</comment>
<feature type="transmembrane region" description="Helical" evidence="1">
    <location>
        <begin position="91"/>
        <end position="112"/>
    </location>
</feature>
<gene>
    <name evidence="2" type="ORF">I2I05_11750</name>
</gene>
<protein>
    <submittedName>
        <fullName evidence="2">Uncharacterized protein</fullName>
    </submittedName>
</protein>